<dbReference type="AlphaFoldDB" id="A0A2S9IHI2"/>
<evidence type="ECO:0000313" key="2">
    <source>
        <dbReference type="Proteomes" id="UP000239181"/>
    </source>
</evidence>
<keyword evidence="2" id="KW-1185">Reference proteome</keyword>
<dbReference type="EMBL" id="PDET01000001">
    <property type="protein sequence ID" value="PRD17242.1"/>
    <property type="molecule type" value="Genomic_DNA"/>
</dbReference>
<dbReference type="RefSeq" id="WP_105590841.1">
    <property type="nucleotide sequence ID" value="NZ_PDET01000001.1"/>
</dbReference>
<name>A0A2S9IHI2_9GAMM</name>
<organism evidence="1 2">
    <name type="scientific">Pantoea coffeiphila</name>
    <dbReference type="NCBI Taxonomy" id="1465635"/>
    <lineage>
        <taxon>Bacteria</taxon>
        <taxon>Pseudomonadati</taxon>
        <taxon>Pseudomonadota</taxon>
        <taxon>Gammaproteobacteria</taxon>
        <taxon>Enterobacterales</taxon>
        <taxon>Erwiniaceae</taxon>
        <taxon>Pantoea</taxon>
    </lineage>
</organism>
<reference evidence="1 2" key="1">
    <citation type="submission" date="2017-10" db="EMBL/GenBank/DDBJ databases">
        <title>Draft genome of two endophytic bacteria isolated from 'guarana' Paullinia cupana (Mart.) Ducke.</title>
        <authorList>
            <person name="Siqueira K.A."/>
            <person name="Liotti R.G."/>
            <person name="Mendes T.A."/>
            <person name="Soares M.A."/>
        </authorList>
    </citation>
    <scope>NUCLEOTIDE SEQUENCE [LARGE SCALE GENOMIC DNA]</scope>
    <source>
        <strain evidence="1 2">342</strain>
    </source>
</reference>
<sequence length="291" mass="32134">MDTSSLSLQLQQVHGDQFYKRARMLRDELREELTRVYRLEKYELFLVQSVRVGLVILSHLLHKQETTLCLARHAHYQPVSELFNFPNTHCTGPGTVPIITHVNPYTAEVNSLKGTKGKGVVDASHSFATCRHGELIADSSVFVAPLHKHASLTIGLAIIALRPEDFSTLLRSELLLFEESTASDTPLIEALNNLRSPDWQPFNMSSVGAISLKDVGGMDFDSLGNAGGPFGCFNVPPLSETLKKKVKAAGASYFEQTGTLRLSSWARGDGSQRIDTTAEIQQQLQALWEGK</sequence>
<proteinExistence type="predicted"/>
<evidence type="ECO:0000313" key="1">
    <source>
        <dbReference type="EMBL" id="PRD17242.1"/>
    </source>
</evidence>
<dbReference type="OrthoDB" id="5822449at2"/>
<dbReference type="Pfam" id="PF19488">
    <property type="entry name" value="DUF6024"/>
    <property type="match status" value="1"/>
</dbReference>
<dbReference type="Proteomes" id="UP000239181">
    <property type="component" value="Unassembled WGS sequence"/>
</dbReference>
<protein>
    <submittedName>
        <fullName evidence="1">Uncharacterized protein</fullName>
    </submittedName>
</protein>
<dbReference type="InterPro" id="IPR046066">
    <property type="entry name" value="DUF6024"/>
</dbReference>
<comment type="caution">
    <text evidence="1">The sequence shown here is derived from an EMBL/GenBank/DDBJ whole genome shotgun (WGS) entry which is preliminary data.</text>
</comment>
<gene>
    <name evidence="1" type="ORF">CQW29_00985</name>
</gene>
<accession>A0A2S9IHI2</accession>